<dbReference type="AlphaFoldDB" id="A0AAD5Y178"/>
<reference evidence="2" key="1">
    <citation type="submission" date="2020-05" db="EMBL/GenBank/DDBJ databases">
        <title>Phylogenomic resolution of chytrid fungi.</title>
        <authorList>
            <person name="Stajich J.E."/>
            <person name="Amses K."/>
            <person name="Simmons R."/>
            <person name="Seto K."/>
            <person name="Myers J."/>
            <person name="Bonds A."/>
            <person name="Quandt C.A."/>
            <person name="Barry K."/>
            <person name="Liu P."/>
            <person name="Grigoriev I."/>
            <person name="Longcore J.E."/>
            <person name="James T.Y."/>
        </authorList>
    </citation>
    <scope>NUCLEOTIDE SEQUENCE</scope>
    <source>
        <strain evidence="2">PLAUS21</strain>
    </source>
</reference>
<evidence type="ECO:0000256" key="1">
    <source>
        <dbReference type="SAM" id="SignalP"/>
    </source>
</evidence>
<dbReference type="EMBL" id="JADGKB010000118">
    <property type="protein sequence ID" value="KAJ3253147.1"/>
    <property type="molecule type" value="Genomic_DNA"/>
</dbReference>
<feature type="signal peptide" evidence="1">
    <location>
        <begin position="1"/>
        <end position="20"/>
    </location>
</feature>
<comment type="caution">
    <text evidence="2">The sequence shown here is derived from an EMBL/GenBank/DDBJ whole genome shotgun (WGS) entry which is preliminary data.</text>
</comment>
<dbReference type="Proteomes" id="UP001210925">
    <property type="component" value="Unassembled WGS sequence"/>
</dbReference>
<dbReference type="Gene3D" id="3.15.10.10">
    <property type="entry name" value="Bactericidal permeability-increasing protein, domain 1"/>
    <property type="match status" value="1"/>
</dbReference>
<protein>
    <submittedName>
        <fullName evidence="2">Uncharacterized protein</fullName>
    </submittedName>
</protein>
<keyword evidence="3" id="KW-1185">Reference proteome</keyword>
<evidence type="ECO:0000313" key="3">
    <source>
        <dbReference type="Proteomes" id="UP001210925"/>
    </source>
</evidence>
<evidence type="ECO:0000313" key="2">
    <source>
        <dbReference type="EMBL" id="KAJ3253147.1"/>
    </source>
</evidence>
<organism evidence="2 3">
    <name type="scientific">Boothiomyces macroporosus</name>
    <dbReference type="NCBI Taxonomy" id="261099"/>
    <lineage>
        <taxon>Eukaryota</taxon>
        <taxon>Fungi</taxon>
        <taxon>Fungi incertae sedis</taxon>
        <taxon>Chytridiomycota</taxon>
        <taxon>Chytridiomycota incertae sedis</taxon>
        <taxon>Chytridiomycetes</taxon>
        <taxon>Rhizophydiales</taxon>
        <taxon>Terramycetaceae</taxon>
        <taxon>Boothiomyces</taxon>
    </lineage>
</organism>
<sequence length="242" mass="25640">MKFTFFATAALAATIKRSVAGPDDIAALNSLINGTLQGVNQQIPTMIQNGHFDPLAVVAVGSTPPKPVNLGFCEADAEAGYTLTNLIGLHTLQIDHATVLSAIINDTTGNFAAEVQAAIKPVSIAMDFSGYITSHCGLIHTKEALNGNVAIQSLDIALNANVFFDTSNGFAVAQATLEGIQITYGQIDVTFDGFAQIFNPLLEFITSHITGRVKSQLLDQLDTLIKPYAQKAINAKLPIQLA</sequence>
<proteinExistence type="predicted"/>
<name>A0AAD5Y178_9FUNG</name>
<accession>A0AAD5Y178</accession>
<feature type="chain" id="PRO_5042192784" evidence="1">
    <location>
        <begin position="21"/>
        <end position="242"/>
    </location>
</feature>
<keyword evidence="1" id="KW-0732">Signal</keyword>
<gene>
    <name evidence="2" type="ORF">HK103_000842</name>
</gene>